<evidence type="ECO:0000256" key="1">
    <source>
        <dbReference type="SAM" id="MobiDB-lite"/>
    </source>
</evidence>
<feature type="transmembrane region" description="Helical" evidence="2">
    <location>
        <begin position="459"/>
        <end position="477"/>
    </location>
</feature>
<sequence length="702" mass="73310">MRSHLVLLSLSVFALIGVLAPAATAAPPPSPSPGIGASSADGLPKGFPADLRQYVSGTDEFNRAPWFSGTCARRGGDIGMYLNTVFTVEDRLAFWSAGDDQKKAILGADARGNLPGTPVDTTREPAKDLLPRVFPAGDPEYRFPPTCADDLKAWAKSPAWNAWGFDWMQKPDEQSLHEIAMLGEGFGAVPFRAWTDPCAAGGAYCAHAYFVDCTRADAATGDLTACLQWNRAVGHLFIGTADWIDRHITVGQWWSQLVTDNPLWRGGAAVASGFGWLWHTAVSTGRFVLDPQSVIDDWANASKDSAVQLSSRVLTGLAATGRFDPAAAWFLRWYALSTGIGVMVLGLMTVLSIWRAGVKGETLKTMAGDLFGYLPAGVVLMLFAPMFAGLLVETADTATDRIAQLSGPDTGHMITHLEQFTGRLTAGDLGGGVLVGLLLFVLLTVGALSVFFGLLMHQVALPILAVASGIGFGMWVHPTWRRKAARPPLLFLAVIASKPLLFLLLASITGVLDSALTSEPESQLGSLAQLCLVVVAFLTAGMAPWALLRYAPLLPSRSDAAGFGNTGSLLAGGIGGAGTAMWWTRRGGGSGQGDRDPSRRAGSASGDEAAGDPPWRTAGRGDGKSATEAHLGAALSRGTQSDRPQSAAGQRAGNAALRLGTAVKTAGVVATPVAAQAASGALNKARAGVDQAPGEAEDGGNQ</sequence>
<organism evidence="4 5">
    <name type="scientific">Nocardia aurantia</name>
    <dbReference type="NCBI Taxonomy" id="2585199"/>
    <lineage>
        <taxon>Bacteria</taxon>
        <taxon>Bacillati</taxon>
        <taxon>Actinomycetota</taxon>
        <taxon>Actinomycetes</taxon>
        <taxon>Mycobacteriales</taxon>
        <taxon>Nocardiaceae</taxon>
        <taxon>Nocardia</taxon>
    </lineage>
</organism>
<evidence type="ECO:0000313" key="4">
    <source>
        <dbReference type="EMBL" id="MQY28910.1"/>
    </source>
</evidence>
<feature type="compositionally biased region" description="Polar residues" evidence="1">
    <location>
        <begin position="637"/>
        <end position="648"/>
    </location>
</feature>
<comment type="caution">
    <text evidence="4">The sequence shown here is derived from an EMBL/GenBank/DDBJ whole genome shotgun (WGS) entry which is preliminary data.</text>
</comment>
<evidence type="ECO:0000313" key="5">
    <source>
        <dbReference type="Proteomes" id="UP000431401"/>
    </source>
</evidence>
<feature type="signal peptide" evidence="3">
    <location>
        <begin position="1"/>
        <end position="25"/>
    </location>
</feature>
<feature type="transmembrane region" description="Helical" evidence="2">
    <location>
        <begin position="489"/>
        <end position="512"/>
    </location>
</feature>
<keyword evidence="3" id="KW-0732">Signal</keyword>
<dbReference type="Proteomes" id="UP000431401">
    <property type="component" value="Unassembled WGS sequence"/>
</dbReference>
<dbReference type="AlphaFoldDB" id="A0A7K0DT08"/>
<feature type="transmembrane region" description="Helical" evidence="2">
    <location>
        <begin position="333"/>
        <end position="358"/>
    </location>
</feature>
<accession>A0A7K0DT08</accession>
<evidence type="ECO:0008006" key="6">
    <source>
        <dbReference type="Google" id="ProtNLM"/>
    </source>
</evidence>
<reference evidence="4 5" key="1">
    <citation type="submission" date="2019-10" db="EMBL/GenBank/DDBJ databases">
        <title>Nocardia macrotermitis sp. nov. and Nocardia aurantia sp. nov., isolated from the gut of fungus growing-termite Macrotermes natalensis.</title>
        <authorList>
            <person name="Benndorf R."/>
            <person name="Schwitalla J."/>
            <person name="Martin K."/>
            <person name="De Beer W."/>
            <person name="Kaster A.-K."/>
            <person name="Vollmers J."/>
            <person name="Poulsen M."/>
            <person name="Beemelmanns C."/>
        </authorList>
    </citation>
    <scope>NUCLEOTIDE SEQUENCE [LARGE SCALE GENOMIC DNA]</scope>
    <source>
        <strain evidence="4 5">RB56</strain>
    </source>
</reference>
<proteinExistence type="predicted"/>
<feature type="transmembrane region" description="Helical" evidence="2">
    <location>
        <begin position="370"/>
        <end position="392"/>
    </location>
</feature>
<feature type="region of interest" description="Disordered" evidence="1">
    <location>
        <begin position="583"/>
        <end position="627"/>
    </location>
</feature>
<feature type="transmembrane region" description="Helical" evidence="2">
    <location>
        <begin position="524"/>
        <end position="548"/>
    </location>
</feature>
<name>A0A7K0DT08_9NOCA</name>
<keyword evidence="2" id="KW-1133">Transmembrane helix</keyword>
<evidence type="ECO:0000256" key="3">
    <source>
        <dbReference type="SAM" id="SignalP"/>
    </source>
</evidence>
<protein>
    <recommendedName>
        <fullName evidence="6">TrbL/VirB6 plasmid conjugal transfer protein</fullName>
    </recommendedName>
</protein>
<keyword evidence="5" id="KW-1185">Reference proteome</keyword>
<keyword evidence="2" id="KW-0812">Transmembrane</keyword>
<feature type="chain" id="PRO_5029554056" description="TrbL/VirB6 plasmid conjugal transfer protein" evidence="3">
    <location>
        <begin position="26"/>
        <end position="702"/>
    </location>
</feature>
<gene>
    <name evidence="4" type="ORF">NRB56_44950</name>
</gene>
<feature type="region of interest" description="Disordered" evidence="1">
    <location>
        <begin position="634"/>
        <end position="653"/>
    </location>
</feature>
<feature type="transmembrane region" description="Helical" evidence="2">
    <location>
        <begin position="429"/>
        <end position="452"/>
    </location>
</feature>
<keyword evidence="2" id="KW-0472">Membrane</keyword>
<dbReference type="EMBL" id="WEGI01000010">
    <property type="protein sequence ID" value="MQY28910.1"/>
    <property type="molecule type" value="Genomic_DNA"/>
</dbReference>
<feature type="region of interest" description="Disordered" evidence="1">
    <location>
        <begin position="677"/>
        <end position="702"/>
    </location>
</feature>
<evidence type="ECO:0000256" key="2">
    <source>
        <dbReference type="SAM" id="Phobius"/>
    </source>
</evidence>
<feature type="compositionally biased region" description="Low complexity" evidence="1">
    <location>
        <begin position="600"/>
        <end position="612"/>
    </location>
</feature>
<feature type="transmembrane region" description="Helical" evidence="2">
    <location>
        <begin position="560"/>
        <end position="583"/>
    </location>
</feature>